<gene>
    <name evidence="3" type="ORF">CAUJ_LOCUS12106</name>
</gene>
<keyword evidence="4" id="KW-1185">Reference proteome</keyword>
<keyword evidence="2" id="KW-0732">Signal</keyword>
<evidence type="ECO:0000313" key="4">
    <source>
        <dbReference type="Proteomes" id="UP000835052"/>
    </source>
</evidence>
<organism evidence="3 4">
    <name type="scientific">Caenorhabditis auriculariae</name>
    <dbReference type="NCBI Taxonomy" id="2777116"/>
    <lineage>
        <taxon>Eukaryota</taxon>
        <taxon>Metazoa</taxon>
        <taxon>Ecdysozoa</taxon>
        <taxon>Nematoda</taxon>
        <taxon>Chromadorea</taxon>
        <taxon>Rhabditida</taxon>
        <taxon>Rhabditina</taxon>
        <taxon>Rhabditomorpha</taxon>
        <taxon>Rhabditoidea</taxon>
        <taxon>Rhabditidae</taxon>
        <taxon>Peloderinae</taxon>
        <taxon>Caenorhabditis</taxon>
    </lineage>
</organism>
<feature type="signal peptide" evidence="2">
    <location>
        <begin position="1"/>
        <end position="16"/>
    </location>
</feature>
<accession>A0A8S1HM27</accession>
<evidence type="ECO:0000256" key="2">
    <source>
        <dbReference type="SAM" id="SignalP"/>
    </source>
</evidence>
<dbReference type="AlphaFoldDB" id="A0A8S1HM27"/>
<name>A0A8S1HM27_9PELO</name>
<comment type="caution">
    <text evidence="3">The sequence shown here is derived from an EMBL/GenBank/DDBJ whole genome shotgun (WGS) entry which is preliminary data.</text>
</comment>
<dbReference type="OrthoDB" id="5864411at2759"/>
<keyword evidence="1" id="KW-0175">Coiled coil</keyword>
<reference evidence="3" key="1">
    <citation type="submission" date="2020-10" db="EMBL/GenBank/DDBJ databases">
        <authorList>
            <person name="Kikuchi T."/>
        </authorList>
    </citation>
    <scope>NUCLEOTIDE SEQUENCE</scope>
    <source>
        <strain evidence="3">NKZ352</strain>
    </source>
</reference>
<protein>
    <submittedName>
        <fullName evidence="3">Uncharacterized protein</fullName>
    </submittedName>
</protein>
<evidence type="ECO:0000313" key="3">
    <source>
        <dbReference type="EMBL" id="CAD6196191.1"/>
    </source>
</evidence>
<evidence type="ECO:0000256" key="1">
    <source>
        <dbReference type="SAM" id="Coils"/>
    </source>
</evidence>
<feature type="chain" id="PRO_5035900673" evidence="2">
    <location>
        <begin position="17"/>
        <end position="125"/>
    </location>
</feature>
<proteinExistence type="predicted"/>
<dbReference type="Proteomes" id="UP000835052">
    <property type="component" value="Unassembled WGS sequence"/>
</dbReference>
<feature type="coiled-coil region" evidence="1">
    <location>
        <begin position="19"/>
        <end position="53"/>
    </location>
</feature>
<sequence length="125" mass="13939">MKFLIPLVCFVTLALGAPAQTGEQQQRNLALELAQLKQQLASLERQYSAPEAQGAKPSLVDMLNGWKPQKRMVAWQPMKRSFDYDHAPLVQAVEARLAEVLRAGEGLGVAPEEVLQDLRARNQFN</sequence>
<dbReference type="EMBL" id="CAJGYM010000068">
    <property type="protein sequence ID" value="CAD6196191.1"/>
    <property type="molecule type" value="Genomic_DNA"/>
</dbReference>